<keyword evidence="20" id="KW-1185">Reference proteome</keyword>
<evidence type="ECO:0000256" key="6">
    <source>
        <dbReference type="ARBA" id="ARBA00022692"/>
    </source>
</evidence>
<dbReference type="FunFam" id="1.20.1510.10:FF:000001">
    <property type="entry name" value="Ferrous-iron efflux pump FieF"/>
    <property type="match status" value="1"/>
</dbReference>
<evidence type="ECO:0000256" key="12">
    <source>
        <dbReference type="ARBA" id="ARBA00050984"/>
    </source>
</evidence>
<feature type="domain" description="Cation efflux protein transmembrane" evidence="17">
    <location>
        <begin position="29"/>
        <end position="221"/>
    </location>
</feature>
<dbReference type="PANTHER" id="PTHR43840">
    <property type="entry name" value="MITOCHONDRIAL METAL TRANSPORTER 1-RELATED"/>
    <property type="match status" value="1"/>
</dbReference>
<accession>A0A143DDW6</accession>
<dbReference type="Gene3D" id="1.20.1510.10">
    <property type="entry name" value="Cation efflux protein transmembrane domain"/>
    <property type="match status" value="1"/>
</dbReference>
<dbReference type="Proteomes" id="UP000076066">
    <property type="component" value="Chromosome"/>
</dbReference>
<evidence type="ECO:0000313" key="19">
    <source>
        <dbReference type="EMBL" id="AMW34789.1"/>
    </source>
</evidence>
<evidence type="ECO:0000256" key="7">
    <source>
        <dbReference type="ARBA" id="ARBA00022906"/>
    </source>
</evidence>
<dbReference type="SUPFAM" id="SSF161111">
    <property type="entry name" value="Cation efflux protein transmembrane domain-like"/>
    <property type="match status" value="1"/>
</dbReference>
<keyword evidence="9 16" id="KW-0472">Membrane</keyword>
<dbReference type="GeneID" id="53316685"/>
<feature type="transmembrane region" description="Helical" evidence="16">
    <location>
        <begin position="172"/>
        <end position="190"/>
    </location>
</feature>
<dbReference type="STRING" id="1549855.AY555_05890"/>
<dbReference type="InterPro" id="IPR036837">
    <property type="entry name" value="Cation_efflux_CTD_sf"/>
</dbReference>
<gene>
    <name evidence="19" type="ORF">AY555_05890</name>
</gene>
<dbReference type="EMBL" id="CP014525">
    <property type="protein sequence ID" value="AMW34789.1"/>
    <property type="molecule type" value="Genomic_DNA"/>
</dbReference>
<evidence type="ECO:0000256" key="10">
    <source>
        <dbReference type="ARBA" id="ARBA00035584"/>
    </source>
</evidence>
<keyword evidence="5" id="KW-0408">Iron</keyword>
<evidence type="ECO:0000256" key="8">
    <source>
        <dbReference type="ARBA" id="ARBA00022989"/>
    </source>
</evidence>
<dbReference type="KEGG" id="hjo:AY555_05890"/>
<keyword evidence="6 16" id="KW-0812">Transmembrane</keyword>
<keyword evidence="7" id="KW-0864">Zinc transport</keyword>
<dbReference type="GO" id="GO:0015093">
    <property type="term" value="F:ferrous iron transmembrane transporter activity"/>
    <property type="evidence" value="ECO:0007669"/>
    <property type="project" value="TreeGrafter"/>
</dbReference>
<comment type="subunit">
    <text evidence="13">Homodimer. The subunits are held together in a parallel orientation through zinc binding at the interface of the cytoplasmic domains.</text>
</comment>
<feature type="transmembrane region" description="Helical" evidence="16">
    <location>
        <begin position="53"/>
        <end position="74"/>
    </location>
</feature>
<keyword evidence="7" id="KW-0406">Ion transport</keyword>
<dbReference type="Pfam" id="PF16916">
    <property type="entry name" value="ZT_dimer"/>
    <property type="match status" value="1"/>
</dbReference>
<evidence type="ECO:0000259" key="17">
    <source>
        <dbReference type="Pfam" id="PF01545"/>
    </source>
</evidence>
<evidence type="ECO:0000256" key="3">
    <source>
        <dbReference type="ARBA" id="ARBA00022448"/>
    </source>
</evidence>
<comment type="subcellular location">
    <subcellularLocation>
        <location evidence="1">Cell membrane</location>
        <topology evidence="1">Multi-pass membrane protein</topology>
    </subcellularLocation>
</comment>
<dbReference type="RefSeq" id="WP_066134660.1">
    <property type="nucleotide sequence ID" value="NZ_CP014525.1"/>
</dbReference>
<name>A0A143DDW6_9PROT</name>
<organism evidence="19 20">
    <name type="scientific">Haematospirillum jordaniae</name>
    <dbReference type="NCBI Taxonomy" id="1549855"/>
    <lineage>
        <taxon>Bacteria</taxon>
        <taxon>Pseudomonadati</taxon>
        <taxon>Pseudomonadota</taxon>
        <taxon>Alphaproteobacteria</taxon>
        <taxon>Rhodospirillales</taxon>
        <taxon>Novispirillaceae</taxon>
        <taxon>Haematospirillum</taxon>
    </lineage>
</organism>
<dbReference type="InterPro" id="IPR050291">
    <property type="entry name" value="CDF_Transporter"/>
</dbReference>
<evidence type="ECO:0000256" key="13">
    <source>
        <dbReference type="ARBA" id="ARBA00062926"/>
    </source>
</evidence>
<keyword evidence="3" id="KW-0813">Transport</keyword>
<comment type="similarity">
    <text evidence="2">Belongs to the cation diffusion facilitator (CDF) transporter (TC 2.A.4) family. FieF subfamily.</text>
</comment>
<feature type="transmembrane region" description="Helical" evidence="16">
    <location>
        <begin position="129"/>
        <end position="148"/>
    </location>
</feature>
<evidence type="ECO:0000256" key="4">
    <source>
        <dbReference type="ARBA" id="ARBA00022475"/>
    </source>
</evidence>
<dbReference type="Pfam" id="PF01545">
    <property type="entry name" value="Cation_efflux"/>
    <property type="match status" value="1"/>
</dbReference>
<keyword evidence="5" id="KW-0410">Iron transport</keyword>
<proteinExistence type="inferred from homology"/>
<dbReference type="InterPro" id="IPR027470">
    <property type="entry name" value="Cation_efflux_CTD"/>
</dbReference>
<comment type="catalytic activity">
    <reaction evidence="12">
        <text>Cd(2+)(in) + H(+)(out) = Cd(2+)(out) + H(+)(in)</text>
        <dbReference type="Rhea" id="RHEA:28739"/>
        <dbReference type="ChEBI" id="CHEBI:15378"/>
        <dbReference type="ChEBI" id="CHEBI:48775"/>
    </reaction>
</comment>
<evidence type="ECO:0000256" key="1">
    <source>
        <dbReference type="ARBA" id="ARBA00004651"/>
    </source>
</evidence>
<dbReference type="GO" id="GO:0005886">
    <property type="term" value="C:plasma membrane"/>
    <property type="evidence" value="ECO:0007669"/>
    <property type="project" value="UniProtKB-SubCell"/>
</dbReference>
<keyword evidence="4" id="KW-1003">Cell membrane</keyword>
<keyword evidence="7" id="KW-0862">Zinc</keyword>
<feature type="transmembrane region" description="Helical" evidence="16">
    <location>
        <begin position="95"/>
        <end position="117"/>
    </location>
</feature>
<dbReference type="InterPro" id="IPR058533">
    <property type="entry name" value="Cation_efflux_TM"/>
</dbReference>
<dbReference type="SUPFAM" id="SSF160240">
    <property type="entry name" value="Cation efflux protein cytoplasmic domain-like"/>
    <property type="match status" value="1"/>
</dbReference>
<dbReference type="NCBIfam" id="TIGR01297">
    <property type="entry name" value="CDF"/>
    <property type="match status" value="1"/>
</dbReference>
<evidence type="ECO:0000256" key="15">
    <source>
        <dbReference type="ARBA" id="ARBA00072262"/>
    </source>
</evidence>
<comment type="catalytic activity">
    <reaction evidence="10">
        <text>Fe(2+)(in) + H(+)(out) = Fe(2+)(out) + H(+)(in)</text>
        <dbReference type="Rhea" id="RHEA:29439"/>
        <dbReference type="ChEBI" id="CHEBI:15378"/>
        <dbReference type="ChEBI" id="CHEBI:29033"/>
    </reaction>
</comment>
<dbReference type="FunFam" id="3.30.70.1350:FF:000002">
    <property type="entry name" value="Ferrous-iron efflux pump FieF"/>
    <property type="match status" value="1"/>
</dbReference>
<sequence length="314" mass="33521">MTDNAEHPASPTSVSPEQAARLMRGVTALATGMAVLMVAIKFAAWWMSGSVALLSSLIDSGLDFAASLITMLAVRKSLVPPDADHRFGHGKAEPLAALAQSVFVGISAVLLSIEAVSRVITPEPVQHETTGIAVMLVCIVLTLGLVAAQKRVVRLTGSVAVSADSLHYSGDLMINLGVIVALLASSQIGWTWADPLCALIVAGVLVYSIVRITAHALDNLMDRELPDADRERILALAARDPRVIDAHDLRTRRSGLQTFILLHLTLPRDMTLGSAHDICEAVATSIRQAYPGSEVTIHQDPGGLIEERLDDRIR</sequence>
<protein>
    <recommendedName>
        <fullName evidence="15">Cation-efflux pump FieF</fullName>
    </recommendedName>
    <alternativeName>
        <fullName evidence="14">Protein p34</fullName>
    </alternativeName>
</protein>
<evidence type="ECO:0000256" key="11">
    <source>
        <dbReference type="ARBA" id="ARBA00047695"/>
    </source>
</evidence>
<feature type="transmembrane region" description="Helical" evidence="16">
    <location>
        <begin position="26"/>
        <end position="47"/>
    </location>
</feature>
<evidence type="ECO:0000256" key="5">
    <source>
        <dbReference type="ARBA" id="ARBA00022496"/>
    </source>
</evidence>
<dbReference type="GO" id="GO:0006882">
    <property type="term" value="P:intracellular zinc ion homeostasis"/>
    <property type="evidence" value="ECO:0007669"/>
    <property type="project" value="TreeGrafter"/>
</dbReference>
<dbReference type="Gene3D" id="3.30.70.1350">
    <property type="entry name" value="Cation efflux protein, cytoplasmic domain"/>
    <property type="match status" value="1"/>
</dbReference>
<dbReference type="PANTHER" id="PTHR43840:SF41">
    <property type="entry name" value="CATION-EFFLUX PUMP FIEF"/>
    <property type="match status" value="1"/>
</dbReference>
<comment type="catalytic activity">
    <reaction evidence="11">
        <text>Zn(2+)(in) + H(+)(out) = Zn(2+)(out) + H(+)(in)</text>
        <dbReference type="Rhea" id="RHEA:28839"/>
        <dbReference type="ChEBI" id="CHEBI:15378"/>
        <dbReference type="ChEBI" id="CHEBI:29105"/>
    </reaction>
</comment>
<evidence type="ECO:0000256" key="14">
    <source>
        <dbReference type="ARBA" id="ARBA00068882"/>
    </source>
</evidence>
<feature type="transmembrane region" description="Helical" evidence="16">
    <location>
        <begin position="196"/>
        <end position="214"/>
    </location>
</feature>
<feature type="domain" description="Cation efflux protein cytoplasmic" evidence="18">
    <location>
        <begin position="225"/>
        <end position="301"/>
    </location>
</feature>
<keyword evidence="8 16" id="KW-1133">Transmembrane helix</keyword>
<evidence type="ECO:0000256" key="9">
    <source>
        <dbReference type="ARBA" id="ARBA00023136"/>
    </source>
</evidence>
<dbReference type="GO" id="GO:0015341">
    <property type="term" value="F:zinc efflux antiporter activity"/>
    <property type="evidence" value="ECO:0007669"/>
    <property type="project" value="TreeGrafter"/>
</dbReference>
<evidence type="ECO:0000256" key="2">
    <source>
        <dbReference type="ARBA" id="ARBA00010212"/>
    </source>
</evidence>
<reference evidence="19 20" key="1">
    <citation type="submission" date="2016-02" db="EMBL/GenBank/DDBJ databases">
        <title>Complete Genome of H5569, the type strain of the newly described species Haematospirillium jordaniae.</title>
        <authorList>
            <person name="Nicholson A.C."/>
            <person name="Humrighouse B.W."/>
            <person name="Loparov V."/>
            <person name="McQuiston J.R."/>
        </authorList>
    </citation>
    <scope>NUCLEOTIDE SEQUENCE [LARGE SCALE GENOMIC DNA]</scope>
    <source>
        <strain evidence="19 20">H5569</strain>
    </source>
</reference>
<dbReference type="AlphaFoldDB" id="A0A143DDW6"/>
<evidence type="ECO:0000313" key="20">
    <source>
        <dbReference type="Proteomes" id="UP000076066"/>
    </source>
</evidence>
<evidence type="ECO:0000259" key="18">
    <source>
        <dbReference type="Pfam" id="PF16916"/>
    </source>
</evidence>
<dbReference type="InterPro" id="IPR027469">
    <property type="entry name" value="Cation_efflux_TMD_sf"/>
</dbReference>
<dbReference type="OrthoDB" id="9806522at2"/>
<dbReference type="InterPro" id="IPR002524">
    <property type="entry name" value="Cation_efflux"/>
</dbReference>
<evidence type="ECO:0000256" key="16">
    <source>
        <dbReference type="SAM" id="Phobius"/>
    </source>
</evidence>
<dbReference type="GO" id="GO:0015086">
    <property type="term" value="F:cadmium ion transmembrane transporter activity"/>
    <property type="evidence" value="ECO:0007669"/>
    <property type="project" value="TreeGrafter"/>
</dbReference>